<dbReference type="InterPro" id="IPR054712">
    <property type="entry name" value="Cas3-like_dom"/>
</dbReference>
<dbReference type="PANTHER" id="PTHR47959">
    <property type="entry name" value="ATP-DEPENDENT RNA HELICASE RHLE-RELATED"/>
    <property type="match status" value="1"/>
</dbReference>
<dbReference type="NCBIfam" id="TIGR01587">
    <property type="entry name" value="cas3_core"/>
    <property type="match status" value="1"/>
</dbReference>
<dbReference type="GO" id="GO:0016787">
    <property type="term" value="F:hydrolase activity"/>
    <property type="evidence" value="ECO:0007669"/>
    <property type="project" value="UniProtKB-KW"/>
</dbReference>
<dbReference type="RefSeq" id="WP_232048918.1">
    <property type="nucleotide sequence ID" value="NZ_AP018929.1"/>
</dbReference>
<evidence type="ECO:0000256" key="1">
    <source>
        <dbReference type="ARBA" id="ARBA00022741"/>
    </source>
</evidence>
<sequence length="551" mass="62876">MPLSKDFTHLREGIRKVLELMDCKDGNGFTECRDLNFILNFPTGYGKTTLSIELAKWLSTHSTSNFSRLIHVVPTRSLVEDIAKRSASLKYAVQYSFAPSELRSPNFLAKFVITTYDSFLLNLYKASVGEPFSVHGHYDLPRFSIYTSLVHFDEFHLMNEGNSWTSLIGAINHLSKTGVNFVLSSATPNRGLEEEVINNAKDVVKVSVVRNYGDSVKNRECRGLGEEGEYECNAGKAKYKVVEVKDEVKVPDIDVRFIDQGDFSKYIDGRTVIVVNTVDKAISIYEKLRDLNPCLIHSRFKVSDRKKIDLDECQLIISTQVIEVGVDMSSDVMITEQAPLPSIVQRVGRLLRRNEKEGGKLYIWTSGDYAPYDKSEVDSTLKALKGNDVCLKDPYGCYGKKGYAEVMDNIMTKPEINRRLFEELDKISINPFLTRKDLDYLLDKYCTLTNSFIINLAVDKPDSQEDLIPFNGEMVDKAPLEREGNKVLAFFEKYGSDGSTDKVEVVEGYIEFRDWKDLCRKYRKVTYDRKILLGLKVKREYYDSKKGLRLK</sequence>
<dbReference type="GO" id="GO:0005829">
    <property type="term" value="C:cytosol"/>
    <property type="evidence" value="ECO:0007669"/>
    <property type="project" value="TreeGrafter"/>
</dbReference>
<dbReference type="Gene3D" id="3.40.50.300">
    <property type="entry name" value="P-loop containing nucleotide triphosphate hydrolases"/>
    <property type="match status" value="2"/>
</dbReference>
<evidence type="ECO:0000256" key="4">
    <source>
        <dbReference type="ARBA" id="ARBA00022840"/>
    </source>
</evidence>
<dbReference type="GO" id="GO:0003676">
    <property type="term" value="F:nucleic acid binding"/>
    <property type="evidence" value="ECO:0007669"/>
    <property type="project" value="InterPro"/>
</dbReference>
<keyword evidence="5" id="KW-0051">Antiviral defense</keyword>
<dbReference type="Pfam" id="PF00270">
    <property type="entry name" value="DEAD"/>
    <property type="match status" value="1"/>
</dbReference>
<evidence type="ECO:0000256" key="2">
    <source>
        <dbReference type="ARBA" id="ARBA00022801"/>
    </source>
</evidence>
<keyword evidence="3" id="KW-0347">Helicase</keyword>
<evidence type="ECO:0000313" key="8">
    <source>
        <dbReference type="Proteomes" id="UP000322983"/>
    </source>
</evidence>
<dbReference type="InterPro" id="IPR006474">
    <property type="entry name" value="Helicase_Cas3_CRISPR-ass_core"/>
</dbReference>
<dbReference type="EMBL" id="AP018929">
    <property type="protein sequence ID" value="BBG25071.1"/>
    <property type="molecule type" value="Genomic_DNA"/>
</dbReference>
<evidence type="ECO:0000256" key="5">
    <source>
        <dbReference type="ARBA" id="ARBA00023118"/>
    </source>
</evidence>
<dbReference type="InterPro" id="IPR027417">
    <property type="entry name" value="P-loop_NTPase"/>
</dbReference>
<dbReference type="InterPro" id="IPR011545">
    <property type="entry name" value="DEAD/DEAH_box_helicase_dom"/>
</dbReference>
<dbReference type="Proteomes" id="UP000322983">
    <property type="component" value="Chromosome"/>
</dbReference>
<keyword evidence="4" id="KW-0067">ATP-binding</keyword>
<evidence type="ECO:0000259" key="6">
    <source>
        <dbReference type="PROSITE" id="PS51192"/>
    </source>
</evidence>
<gene>
    <name evidence="7" type="ORF">IC006_2406</name>
</gene>
<dbReference type="GO" id="GO:0003724">
    <property type="term" value="F:RNA helicase activity"/>
    <property type="evidence" value="ECO:0007669"/>
    <property type="project" value="TreeGrafter"/>
</dbReference>
<dbReference type="AlphaFoldDB" id="A0A510DXX0"/>
<organism evidence="7 8">
    <name type="scientific">Sulfuracidifex tepidarius</name>
    <dbReference type="NCBI Taxonomy" id="1294262"/>
    <lineage>
        <taxon>Archaea</taxon>
        <taxon>Thermoproteota</taxon>
        <taxon>Thermoprotei</taxon>
        <taxon>Sulfolobales</taxon>
        <taxon>Sulfolobaceae</taxon>
        <taxon>Sulfuracidifex</taxon>
    </lineage>
</organism>
<accession>A0A510DXX0</accession>
<dbReference type="GO" id="GO:0005524">
    <property type="term" value="F:ATP binding"/>
    <property type="evidence" value="ECO:0007669"/>
    <property type="project" value="UniProtKB-KW"/>
</dbReference>
<keyword evidence="2" id="KW-0378">Hydrolase</keyword>
<reference evidence="7 8" key="1">
    <citation type="journal article" date="2020" name="Int. J. Syst. Evol. Microbiol.">
        <title>Sulfuracidifex tepidarius gen. nov., sp. nov. and transfer of Sulfolobus metallicus Huber and Stetter 1992 to the genus Sulfuracidifex as Sulfuracidifex metallicus comb. nov.</title>
        <authorList>
            <person name="Itoh T."/>
            <person name="Miura T."/>
            <person name="Sakai H.D."/>
            <person name="Kato S."/>
            <person name="Ohkuma M."/>
            <person name="Takashina T."/>
        </authorList>
    </citation>
    <scope>NUCLEOTIDE SEQUENCE [LARGE SCALE GENOMIC DNA]</scope>
    <source>
        <strain evidence="7 8">IC-006</strain>
    </source>
</reference>
<dbReference type="InterPro" id="IPR050079">
    <property type="entry name" value="DEAD_box_RNA_helicase"/>
</dbReference>
<dbReference type="PROSITE" id="PS51192">
    <property type="entry name" value="HELICASE_ATP_BIND_1"/>
    <property type="match status" value="1"/>
</dbReference>
<dbReference type="GeneID" id="41716119"/>
<dbReference type="KEGG" id="step:IC006_2406"/>
<dbReference type="STRING" id="1294262.GCA_001316085_02046"/>
<dbReference type="PANTHER" id="PTHR47959:SF16">
    <property type="entry name" value="CRISPR-ASSOCIATED NUCLEASE_HELICASE CAS3-RELATED"/>
    <property type="match status" value="1"/>
</dbReference>
<dbReference type="SMART" id="SM00487">
    <property type="entry name" value="DEXDc"/>
    <property type="match status" value="1"/>
</dbReference>
<evidence type="ECO:0000256" key="3">
    <source>
        <dbReference type="ARBA" id="ARBA00022806"/>
    </source>
</evidence>
<dbReference type="Pfam" id="PF22590">
    <property type="entry name" value="Cas3-like_C_2"/>
    <property type="match status" value="1"/>
</dbReference>
<feature type="domain" description="Helicase ATP-binding" evidence="6">
    <location>
        <begin position="28"/>
        <end position="206"/>
    </location>
</feature>
<name>A0A510DXX0_9CREN</name>
<evidence type="ECO:0000313" key="7">
    <source>
        <dbReference type="EMBL" id="BBG25071.1"/>
    </source>
</evidence>
<dbReference type="InterPro" id="IPR014001">
    <property type="entry name" value="Helicase_ATP-bd"/>
</dbReference>
<dbReference type="SUPFAM" id="SSF52540">
    <property type="entry name" value="P-loop containing nucleoside triphosphate hydrolases"/>
    <property type="match status" value="1"/>
</dbReference>
<keyword evidence="1" id="KW-0547">Nucleotide-binding</keyword>
<proteinExistence type="predicted"/>
<keyword evidence="8" id="KW-1185">Reference proteome</keyword>
<dbReference type="GO" id="GO:0140097">
    <property type="term" value="F:catalytic activity, acting on DNA"/>
    <property type="evidence" value="ECO:0007669"/>
    <property type="project" value="UniProtKB-ARBA"/>
</dbReference>
<protein>
    <submittedName>
        <fullName evidence="7">CRISPR-associated helicase Cas3</fullName>
    </submittedName>
</protein>
<dbReference type="GO" id="GO:0051607">
    <property type="term" value="P:defense response to virus"/>
    <property type="evidence" value="ECO:0007669"/>
    <property type="project" value="UniProtKB-KW"/>
</dbReference>